<dbReference type="InterPro" id="IPR050302">
    <property type="entry name" value="Rab_GAP_TBC_domain"/>
</dbReference>
<dbReference type="EMBL" id="MCBQ01010567">
    <property type="protein sequence ID" value="RKF71260.1"/>
    <property type="molecule type" value="Genomic_DNA"/>
</dbReference>
<feature type="compositionally biased region" description="Basic and acidic residues" evidence="4">
    <location>
        <begin position="1"/>
        <end position="10"/>
    </location>
</feature>
<feature type="coiled-coil region" evidence="3">
    <location>
        <begin position="815"/>
        <end position="842"/>
    </location>
</feature>
<organism evidence="6 7">
    <name type="scientific">Golovinomyces cichoracearum</name>
    <dbReference type="NCBI Taxonomy" id="62708"/>
    <lineage>
        <taxon>Eukaryota</taxon>
        <taxon>Fungi</taxon>
        <taxon>Dikarya</taxon>
        <taxon>Ascomycota</taxon>
        <taxon>Pezizomycotina</taxon>
        <taxon>Leotiomycetes</taxon>
        <taxon>Erysiphales</taxon>
        <taxon>Erysiphaceae</taxon>
        <taxon>Golovinomyces</taxon>
    </lineage>
</organism>
<dbReference type="PANTHER" id="PTHR47219">
    <property type="entry name" value="RAB GTPASE-ACTIVATING PROTEIN 1-LIKE"/>
    <property type="match status" value="1"/>
</dbReference>
<dbReference type="GO" id="GO:0031267">
    <property type="term" value="F:small GTPase binding"/>
    <property type="evidence" value="ECO:0007669"/>
    <property type="project" value="TreeGrafter"/>
</dbReference>
<feature type="compositionally biased region" description="Low complexity" evidence="4">
    <location>
        <begin position="1119"/>
        <end position="1131"/>
    </location>
</feature>
<evidence type="ECO:0000313" key="7">
    <source>
        <dbReference type="Proteomes" id="UP000283383"/>
    </source>
</evidence>
<feature type="compositionally biased region" description="Polar residues" evidence="4">
    <location>
        <begin position="1095"/>
        <end position="1106"/>
    </location>
</feature>
<evidence type="ECO:0000256" key="3">
    <source>
        <dbReference type="SAM" id="Coils"/>
    </source>
</evidence>
<keyword evidence="1" id="KW-0343">GTPase activation</keyword>
<feature type="compositionally biased region" description="Basic and acidic residues" evidence="4">
    <location>
        <begin position="979"/>
        <end position="995"/>
    </location>
</feature>
<feature type="compositionally biased region" description="Low complexity" evidence="4">
    <location>
        <begin position="1199"/>
        <end position="1211"/>
    </location>
</feature>
<keyword evidence="2 3" id="KW-0175">Coiled coil</keyword>
<sequence length="1262" mass="141112">MHDNRNKLSEEQNELDYSSATTKSSKQTSAVTPIPQTITIPVSSPYADEDLPRKNGRINTDTIDKDEGVKFNEENLDIDNLEEMKEITTNGLFSGESSTLSPQLDQENARNFASDQQLYSGQTSFTQIVNAIDKLRPPGTQDVNLFVRRTPLRFSMIPPPPMTDLEFWGTLAKDYDSTSKFLPTLLSKKIRNGIPAPLRGVIWQSISDARNSDLESHYDTLSKELASKRVSANICYWRIFPGVDMFRDPQGDGQSMLRRIIKLFGLHNNKIGYSQGLAFIVGPLLLNMGEKEAFCVLIRIIENYDMGTCFLPDSSKLHLRVYQFTQLLKINFPNLSQYLETLEIKPTYLLQWFLSFFAVTCPLHLLVRLYDVLFNEGASITIMRVALSLMQKNEARIMAYKYPEEVTKHLLSRKMWDAYNYNADEFVSEFVSFSDVVTLQILKQLEDNYNELQIFKASPPSKSFILTADHLLFRKYASLEIPKGFLENTTPIPSMSLVRESLSKRSSTSSVTYTDDTGSYSILSSSTDLTSTSGFSTKTDDRSSLLRWGKNTSKNNATEGTEEILKILSEVREKSAKESEKLEIEKEKRRNDCEAVKSLLDRLRRNPDIESESRPTLSLNCFEEDIGSYLDKIESLFLIYSGQISSLRQIKIQLQGDLGVVKEQLEVETLKTEEFNKQFLEQGEGIKILQEQIKQVHLYIRQLHNENQSLERVIQELRKERHINPQARNPNEGEPPYSLGYETTKSHDLREFKISRPNSNKPHSVPSLSLTTDSTVKVNLALVAENPVLPKLDPKIITEPGKSKQSDNEDLILELVQAKTSEAIAREEVEDLRKQLEMLKKSNIAQDSKDVSAPELIEGDSTNNSLILELVQAKTSEAIAREEVEDLRKQLEILKKSNIARDSKDVLAPKSIPSNTSNNPLIQGIGNYFSNSSKPKSDTEASSFESKPKTEVPPESESTSTNLFSGFGRYVGQISKLETAPEHEGELKPHSDSKQSPESTTSETSQSRFGRFTNQKLDTSDPKIESNRPQESTASETTLSRFGRFTNQKLDTSDPKTESKPPQESTTSETSLSRFGRFTNQKLDTSDPKTESKPPQESTTSETTLSRFGRFASQKTNELPVTLVPTPIPTTESISVSSADSKSELTSESNSSKTASAINSSSQGLASYFTGSKTRTKVPTQSEMTPKPKQEGKSELIESPTTSSVTVSPLTRGLASYFTSSKTETETPLTSTSASAPKSAANTGGAGFWGGWGKKLLVPAKS</sequence>
<accession>A0A420I9M5</accession>
<feature type="compositionally biased region" description="Basic and acidic residues" evidence="4">
    <location>
        <begin position="1084"/>
        <end position="1094"/>
    </location>
</feature>
<feature type="compositionally biased region" description="Low complexity" evidence="4">
    <location>
        <begin position="1219"/>
        <end position="1241"/>
    </location>
</feature>
<dbReference type="PANTHER" id="PTHR47219:SF9">
    <property type="entry name" value="GTPASE ACTIVATING PROTEIN AND CENTROSOME-ASSOCIATED, ISOFORM B"/>
    <property type="match status" value="1"/>
</dbReference>
<keyword evidence="7" id="KW-1185">Reference proteome</keyword>
<dbReference type="AlphaFoldDB" id="A0A420I9M5"/>
<feature type="coiled-coil region" evidence="3">
    <location>
        <begin position="565"/>
        <end position="606"/>
    </location>
</feature>
<name>A0A420I9M5_9PEZI</name>
<dbReference type="Proteomes" id="UP000283383">
    <property type="component" value="Unassembled WGS sequence"/>
</dbReference>
<feature type="compositionally biased region" description="Low complexity" evidence="4">
    <location>
        <begin position="18"/>
        <end position="32"/>
    </location>
</feature>
<feature type="region of interest" description="Disordered" evidence="4">
    <location>
        <begin position="1"/>
        <end position="60"/>
    </location>
</feature>
<dbReference type="SMART" id="SM00164">
    <property type="entry name" value="TBC"/>
    <property type="match status" value="1"/>
</dbReference>
<gene>
    <name evidence="6" type="ORF">GcM3_105005</name>
</gene>
<feature type="compositionally biased region" description="Low complexity" evidence="4">
    <location>
        <begin position="996"/>
        <end position="1007"/>
    </location>
</feature>
<dbReference type="PROSITE" id="PS50086">
    <property type="entry name" value="TBC_RABGAP"/>
    <property type="match status" value="1"/>
</dbReference>
<feature type="region of interest" description="Disordered" evidence="4">
    <location>
        <begin position="908"/>
        <end position="1252"/>
    </location>
</feature>
<feature type="compositionally biased region" description="Polar residues" evidence="4">
    <location>
        <begin position="1062"/>
        <end position="1083"/>
    </location>
</feature>
<evidence type="ECO:0000259" key="5">
    <source>
        <dbReference type="PROSITE" id="PS50086"/>
    </source>
</evidence>
<dbReference type="STRING" id="62708.A0A420I9M5"/>
<dbReference type="Gene3D" id="1.10.8.270">
    <property type="entry name" value="putative rabgap domain of human tbc1 domain family member 14 like domains"/>
    <property type="match status" value="1"/>
</dbReference>
<proteinExistence type="predicted"/>
<feature type="compositionally biased region" description="Polar residues" evidence="4">
    <location>
        <begin position="1163"/>
        <end position="1184"/>
    </location>
</feature>
<feature type="compositionally biased region" description="Basic and acidic residues" evidence="4">
    <location>
        <begin position="1186"/>
        <end position="1196"/>
    </location>
</feature>
<feature type="domain" description="Rab-GAP TBC" evidence="5">
    <location>
        <begin position="193"/>
        <end position="377"/>
    </location>
</feature>
<protein>
    <submittedName>
        <fullName evidence="6">Putative gtpase activating protein</fullName>
    </submittedName>
</protein>
<feature type="compositionally biased region" description="Low complexity" evidence="4">
    <location>
        <begin position="1144"/>
        <end position="1162"/>
    </location>
</feature>
<reference evidence="6 7" key="1">
    <citation type="journal article" date="2018" name="BMC Genomics">
        <title>Comparative genome analyses reveal sequence features reflecting distinct modes of host-adaptation between dicot and monocot powdery mildew.</title>
        <authorList>
            <person name="Wu Y."/>
            <person name="Ma X."/>
            <person name="Pan Z."/>
            <person name="Kale S.D."/>
            <person name="Song Y."/>
            <person name="King H."/>
            <person name="Zhang Q."/>
            <person name="Presley C."/>
            <person name="Deng X."/>
            <person name="Wei C.I."/>
            <person name="Xiao S."/>
        </authorList>
    </citation>
    <scope>NUCLEOTIDE SEQUENCE [LARGE SCALE GENOMIC DNA]</scope>
    <source>
        <strain evidence="6">UMSG3</strain>
    </source>
</reference>
<dbReference type="InterPro" id="IPR000195">
    <property type="entry name" value="Rab-GAP-TBC_dom"/>
</dbReference>
<dbReference type="FunFam" id="1.10.10.750:FF:000003">
    <property type="entry name" value="GTPase activating protein (Evi5)"/>
    <property type="match status" value="1"/>
</dbReference>
<comment type="caution">
    <text evidence="6">The sequence shown here is derived from an EMBL/GenBank/DDBJ whole genome shotgun (WGS) entry which is preliminary data.</text>
</comment>
<dbReference type="GO" id="GO:0005096">
    <property type="term" value="F:GTPase activator activity"/>
    <property type="evidence" value="ECO:0007669"/>
    <property type="project" value="UniProtKB-KW"/>
</dbReference>
<dbReference type="SUPFAM" id="SSF47923">
    <property type="entry name" value="Ypt/Rab-GAP domain of gyp1p"/>
    <property type="match status" value="2"/>
</dbReference>
<feature type="compositionally biased region" description="Basic and acidic residues" evidence="4">
    <location>
        <begin position="1018"/>
        <end position="1028"/>
    </location>
</feature>
<dbReference type="InterPro" id="IPR035969">
    <property type="entry name" value="Rab-GAP_TBC_sf"/>
</dbReference>
<feature type="compositionally biased region" description="Basic and acidic residues" evidence="4">
    <location>
        <begin position="1051"/>
        <end position="1061"/>
    </location>
</feature>
<feature type="coiled-coil region" evidence="3">
    <location>
        <begin position="870"/>
        <end position="897"/>
    </location>
</feature>
<evidence type="ECO:0000256" key="1">
    <source>
        <dbReference type="ARBA" id="ARBA00022468"/>
    </source>
</evidence>
<evidence type="ECO:0000256" key="4">
    <source>
        <dbReference type="SAM" id="MobiDB-lite"/>
    </source>
</evidence>
<evidence type="ECO:0000256" key="2">
    <source>
        <dbReference type="ARBA" id="ARBA00023054"/>
    </source>
</evidence>
<feature type="compositionally biased region" description="Polar residues" evidence="4">
    <location>
        <begin position="1029"/>
        <end position="1050"/>
    </location>
</feature>
<dbReference type="Gene3D" id="1.10.472.80">
    <property type="entry name" value="Ypt/Rab-GAP domain of gyp1p, domain 3"/>
    <property type="match status" value="1"/>
</dbReference>
<feature type="compositionally biased region" description="Polar residues" evidence="4">
    <location>
        <begin position="928"/>
        <end position="945"/>
    </location>
</feature>
<evidence type="ECO:0000313" key="6">
    <source>
        <dbReference type="EMBL" id="RKF71260.1"/>
    </source>
</evidence>
<feature type="compositionally biased region" description="Polar residues" evidence="4">
    <location>
        <begin position="912"/>
        <end position="921"/>
    </location>
</feature>
<dbReference type="Pfam" id="PF23436">
    <property type="entry name" value="RabGap-TBC_2"/>
    <property type="match status" value="1"/>
</dbReference>
<dbReference type="Gene3D" id="1.10.10.750">
    <property type="entry name" value="Ypt/Rab-GAP domain of gyp1p, domain 1"/>
    <property type="match status" value="1"/>
</dbReference>